<dbReference type="OrthoDB" id="680837at2"/>
<dbReference type="AlphaFoldDB" id="A0A1M5MR64"/>
<keyword evidence="3" id="KW-1185">Reference proteome</keyword>
<evidence type="ECO:0000313" key="3">
    <source>
        <dbReference type="Proteomes" id="UP000184287"/>
    </source>
</evidence>
<name>A0A1M5MR64_9SPHI</name>
<accession>A0A1M5MR64</accession>
<evidence type="ECO:0000313" key="2">
    <source>
        <dbReference type="EMBL" id="SHG79542.1"/>
    </source>
</evidence>
<dbReference type="Proteomes" id="UP000184287">
    <property type="component" value="Unassembled WGS sequence"/>
</dbReference>
<reference evidence="3" key="1">
    <citation type="submission" date="2016-11" db="EMBL/GenBank/DDBJ databases">
        <authorList>
            <person name="Varghese N."/>
            <person name="Submissions S."/>
        </authorList>
    </citation>
    <scope>NUCLEOTIDE SEQUENCE [LARGE SCALE GENOMIC DNA]</scope>
    <source>
        <strain evidence="3">DSM 16990</strain>
    </source>
</reference>
<organism evidence="2 3">
    <name type="scientific">Pedobacter caeni</name>
    <dbReference type="NCBI Taxonomy" id="288992"/>
    <lineage>
        <taxon>Bacteria</taxon>
        <taxon>Pseudomonadati</taxon>
        <taxon>Bacteroidota</taxon>
        <taxon>Sphingobacteriia</taxon>
        <taxon>Sphingobacteriales</taxon>
        <taxon>Sphingobacteriaceae</taxon>
        <taxon>Pedobacter</taxon>
    </lineage>
</organism>
<feature type="signal peptide" evidence="1">
    <location>
        <begin position="1"/>
        <end position="20"/>
    </location>
</feature>
<dbReference type="STRING" id="288992.SAMN04488522_107280"/>
<sequence>MKKKLFITGILTLFIFQTQAQIAVTADINGIPIETKSNSNIKGSRYLYENWTKGHVLQKDKKYYNDMELKYDVLDDYPIFKKQEKALAFRFPIQEFQLISPKTPTAISIFRNGFPAVGTHNDKSYYQVLADGKTILLKKHNKSIVESTQYGEAKKQEVLTDSQQYYLFHNGEMIKLKADKNALLKALGDKQKELNQFITDQDLKAKSDQQLIKIVNYYNGI</sequence>
<dbReference type="EMBL" id="FQUQ01000007">
    <property type="protein sequence ID" value="SHG79542.1"/>
    <property type="molecule type" value="Genomic_DNA"/>
</dbReference>
<feature type="chain" id="PRO_5012229089" evidence="1">
    <location>
        <begin position="21"/>
        <end position="221"/>
    </location>
</feature>
<protein>
    <submittedName>
        <fullName evidence="2">Uncharacterized protein</fullName>
    </submittedName>
</protein>
<dbReference type="RefSeq" id="WP_073237483.1">
    <property type="nucleotide sequence ID" value="NZ_FQUQ01000007.1"/>
</dbReference>
<proteinExistence type="predicted"/>
<gene>
    <name evidence="2" type="ORF">SAMN04488522_107280</name>
</gene>
<keyword evidence="1" id="KW-0732">Signal</keyword>
<evidence type="ECO:0000256" key="1">
    <source>
        <dbReference type="SAM" id="SignalP"/>
    </source>
</evidence>